<dbReference type="Pfam" id="PF00975">
    <property type="entry name" value="Thioesterase"/>
    <property type="match status" value="1"/>
</dbReference>
<evidence type="ECO:0000256" key="2">
    <source>
        <dbReference type="ARBA" id="ARBA00022801"/>
    </source>
</evidence>
<evidence type="ECO:0000313" key="4">
    <source>
        <dbReference type="EMBL" id="EFV02106.1"/>
    </source>
</evidence>
<reference evidence="4 5" key="1">
    <citation type="submission" date="2010-12" db="EMBL/GenBank/DDBJ databases">
        <authorList>
            <person name="Muzny D."/>
            <person name="Qin X."/>
            <person name="Deng J."/>
            <person name="Jiang H."/>
            <person name="Liu Y."/>
            <person name="Qu J."/>
            <person name="Song X.-Z."/>
            <person name="Zhang L."/>
            <person name="Thornton R."/>
            <person name="Coyle M."/>
            <person name="Francisco L."/>
            <person name="Jackson L."/>
            <person name="Javaid M."/>
            <person name="Korchina V."/>
            <person name="Kovar C."/>
            <person name="Mata R."/>
            <person name="Mathew T."/>
            <person name="Ngo R."/>
            <person name="Nguyen L."/>
            <person name="Nguyen N."/>
            <person name="Okwuonu G."/>
            <person name="Ongeri F."/>
            <person name="Pham C."/>
            <person name="Simmons D."/>
            <person name="Wilczek-Boney K."/>
            <person name="Hale W."/>
            <person name="Jakkamsetti A."/>
            <person name="Pham P."/>
            <person name="Ruth R."/>
            <person name="San Lucas F."/>
            <person name="Warren J."/>
            <person name="Zhang J."/>
            <person name="Zhao Z."/>
            <person name="Zhou C."/>
            <person name="Zhu D."/>
            <person name="Lee S."/>
            <person name="Bess C."/>
            <person name="Blankenburg K."/>
            <person name="Forbes L."/>
            <person name="Fu Q."/>
            <person name="Gubbala S."/>
            <person name="Hirani K."/>
            <person name="Jayaseelan J.C."/>
            <person name="Lara F."/>
            <person name="Munidasa M."/>
            <person name="Palculict T."/>
            <person name="Patil S."/>
            <person name="Pu L.-L."/>
            <person name="Saada N."/>
            <person name="Tang L."/>
            <person name="Weissenberger G."/>
            <person name="Zhu Y."/>
            <person name="Hemphill L."/>
            <person name="Shang Y."/>
            <person name="Youmans B."/>
            <person name="Ayvaz T."/>
            <person name="Ross M."/>
            <person name="Santibanez J."/>
            <person name="Aqrawi P."/>
            <person name="Gross S."/>
            <person name="Joshi V."/>
            <person name="Fowler G."/>
            <person name="Nazareth L."/>
            <person name="Reid J."/>
            <person name="Worley K."/>
            <person name="Petrosino J."/>
            <person name="Highlander S."/>
            <person name="Gibbs R."/>
        </authorList>
    </citation>
    <scope>NUCLEOTIDE SEQUENCE [LARGE SCALE GENOMIC DNA]</scope>
    <source>
        <strain evidence="4 5">ATCC 23263</strain>
    </source>
</reference>
<organism evidence="4 5">
    <name type="scientific">Pseudoramibacter alactolyticus ATCC 23263</name>
    <dbReference type="NCBI Taxonomy" id="887929"/>
    <lineage>
        <taxon>Bacteria</taxon>
        <taxon>Bacillati</taxon>
        <taxon>Bacillota</taxon>
        <taxon>Clostridia</taxon>
        <taxon>Eubacteriales</taxon>
        <taxon>Eubacteriaceae</taxon>
        <taxon>Pseudoramibacter</taxon>
    </lineage>
</organism>
<evidence type="ECO:0000256" key="1">
    <source>
        <dbReference type="ARBA" id="ARBA00007169"/>
    </source>
</evidence>
<dbReference type="InterPro" id="IPR029058">
    <property type="entry name" value="AB_hydrolase_fold"/>
</dbReference>
<dbReference type="HOGENOM" id="CLU_070456_1_1_9"/>
<keyword evidence="5" id="KW-1185">Reference proteome</keyword>
<dbReference type="STRING" id="887929.HMP0721_0872"/>
<dbReference type="EMBL" id="AEQN01000014">
    <property type="protein sequence ID" value="EFV02106.1"/>
    <property type="molecule type" value="Genomic_DNA"/>
</dbReference>
<dbReference type="Gene3D" id="3.40.50.1820">
    <property type="entry name" value="alpha/beta hydrolase"/>
    <property type="match status" value="1"/>
</dbReference>
<dbReference type="GO" id="GO:0008610">
    <property type="term" value="P:lipid biosynthetic process"/>
    <property type="evidence" value="ECO:0007669"/>
    <property type="project" value="TreeGrafter"/>
</dbReference>
<dbReference type="EC" id="3.1.2.-" evidence="4"/>
<feature type="domain" description="Thioesterase TesA-like" evidence="3">
    <location>
        <begin position="24"/>
        <end position="246"/>
    </location>
</feature>
<dbReference type="InterPro" id="IPR020802">
    <property type="entry name" value="TesA-like"/>
</dbReference>
<dbReference type="eggNOG" id="COG3208">
    <property type="taxonomic scope" value="Bacteria"/>
</dbReference>
<dbReference type="AlphaFoldDB" id="E6MFW1"/>
<dbReference type="SUPFAM" id="SSF53474">
    <property type="entry name" value="alpha/beta-Hydrolases"/>
    <property type="match status" value="1"/>
</dbReference>
<name>E6MFW1_9FIRM</name>
<gene>
    <name evidence="4" type="primary">grsT</name>
    <name evidence="4" type="ORF">HMP0721_0872</name>
</gene>
<comment type="caution">
    <text evidence="4">The sequence shown here is derived from an EMBL/GenBank/DDBJ whole genome shotgun (WGS) entry which is preliminary data.</text>
</comment>
<dbReference type="PANTHER" id="PTHR11487:SF0">
    <property type="entry name" value="S-ACYL FATTY ACID SYNTHASE THIOESTERASE, MEDIUM CHAIN"/>
    <property type="match status" value="1"/>
</dbReference>
<keyword evidence="2 4" id="KW-0378">Hydrolase</keyword>
<evidence type="ECO:0000259" key="3">
    <source>
        <dbReference type="SMART" id="SM00824"/>
    </source>
</evidence>
<protein>
    <submittedName>
        <fullName evidence="4">Gramicidin S biosynthesis protein GrsT</fullName>
        <ecNumber evidence="4">3.1.2.-</ecNumber>
    </submittedName>
</protein>
<dbReference type="InterPro" id="IPR001031">
    <property type="entry name" value="Thioesterase"/>
</dbReference>
<dbReference type="RefSeq" id="WP_006598296.1">
    <property type="nucleotide sequence ID" value="NZ_GL622359.1"/>
</dbReference>
<dbReference type="SMART" id="SM00824">
    <property type="entry name" value="PKS_TE"/>
    <property type="match status" value="1"/>
</dbReference>
<comment type="similarity">
    <text evidence="1">Belongs to the thioesterase family.</text>
</comment>
<dbReference type="GO" id="GO:0016787">
    <property type="term" value="F:hydrolase activity"/>
    <property type="evidence" value="ECO:0007669"/>
    <property type="project" value="UniProtKB-KW"/>
</dbReference>
<proteinExistence type="inferred from homology"/>
<accession>E6MFW1</accession>
<dbReference type="InterPro" id="IPR012223">
    <property type="entry name" value="TEII"/>
</dbReference>
<dbReference type="PANTHER" id="PTHR11487">
    <property type="entry name" value="THIOESTERASE"/>
    <property type="match status" value="1"/>
</dbReference>
<evidence type="ECO:0000313" key="5">
    <source>
        <dbReference type="Proteomes" id="UP000004754"/>
    </source>
</evidence>
<dbReference type="OrthoDB" id="2213423at2"/>
<sequence length="248" mass="27261">MAKTSLTPWFAHGAPRESAAVNIVCFPFAGGTASQFSEWKGLFPEAYGIYPVLYPLRERRMAEMMPESVEALAASLVEENAQVFEKPAVLFGQCTGGLIAYEAARCLKAQGKTPRLFVASGSTPPDNQAIGADVAAMSDADLLTFLLESGRIDEAAVKMPAFMNYYFPILKADMRLLGKYRYPADFKIDCPLLCVQADEDSLAPAEDLAEWQAYILGPRETLTVHGDHYFLAENARVIAQKMCAMLER</sequence>
<dbReference type="Proteomes" id="UP000004754">
    <property type="component" value="Unassembled WGS sequence"/>
</dbReference>